<dbReference type="Pfam" id="PF13403">
    <property type="entry name" value="Hint_2"/>
    <property type="match status" value="1"/>
</dbReference>
<dbReference type="Gene3D" id="2.170.16.10">
    <property type="entry name" value="Hedgehog/Intein (Hint) domain"/>
    <property type="match status" value="1"/>
</dbReference>
<organism evidence="2 3">
    <name type="scientific">Bordetella petrii</name>
    <dbReference type="NCBI Taxonomy" id="94624"/>
    <lineage>
        <taxon>Bacteria</taxon>
        <taxon>Pseudomonadati</taxon>
        <taxon>Pseudomonadota</taxon>
        <taxon>Betaproteobacteria</taxon>
        <taxon>Burkholderiales</taxon>
        <taxon>Alcaligenaceae</taxon>
        <taxon>Bordetella</taxon>
    </lineage>
</organism>
<dbReference type="PROSITE" id="PS50817">
    <property type="entry name" value="INTEIN_N_TER"/>
    <property type="match status" value="1"/>
</dbReference>
<dbReference type="SUPFAM" id="SSF51294">
    <property type="entry name" value="Hedgehog/intein (Hint) domain"/>
    <property type="match status" value="1"/>
</dbReference>
<keyword evidence="3" id="KW-1185">Reference proteome</keyword>
<sequence length="412" mass="45375">MDRNVEVSHDQAEYQLYEIGNRGDAVNFYNPNGYSFSVISGSSALDMSSGDRTLTFNYGGDTAGTTGVHVELNNITFGGITGLGQDMKFNISVGAYGSAIIRSDVFDAETLSKIDINLGPFYNSDFDPDEQGTLSYVAVEDHLQLANPLHFSHLMKGTSVKVSFLHDDGTMSAADRFEIQDGILHAYVGDVEVARFDVSDASFEGMTLEVDDTGKALFACFARGTSIATPGGWVAVEDLRPGGQVITASGRVAKIQWMGYRRLRFRYIKADQRSKAYPIVVQKDALGENQPRRELRVSPAHQLHVDGYLVPAELLVNGVNITQDTSVDEIEYYHIELERYDMVLVEGVAAESYFDTGNRTMFQNHASYDGEAGPVEAPWNFRQRQGYKVLKPGPTLEQIRRAILDCATVAVA</sequence>
<dbReference type="InterPro" id="IPR028992">
    <property type="entry name" value="Hedgehog/Intein_dom"/>
</dbReference>
<accession>A0ABT7W0D4</accession>
<dbReference type="InterPro" id="IPR036844">
    <property type="entry name" value="Hint_dom_sf"/>
</dbReference>
<dbReference type="RefSeq" id="WP_289785023.1">
    <property type="nucleotide sequence ID" value="NZ_JAUDJE010000004.1"/>
</dbReference>
<name>A0ABT7W0D4_9BORD</name>
<evidence type="ECO:0000313" key="3">
    <source>
        <dbReference type="Proteomes" id="UP001175604"/>
    </source>
</evidence>
<gene>
    <name evidence="2" type="ORF">QUC21_06415</name>
</gene>
<evidence type="ECO:0000313" key="2">
    <source>
        <dbReference type="EMBL" id="MDM9558656.1"/>
    </source>
</evidence>
<reference evidence="2" key="1">
    <citation type="submission" date="2023-06" db="EMBL/GenBank/DDBJ databases">
        <title>full genome analysis of Phenantherene degrader P3.</title>
        <authorList>
            <person name="Akbar A."/>
            <person name="Rahmeh R."/>
            <person name="Kishk M."/>
        </authorList>
    </citation>
    <scope>NUCLEOTIDE SEQUENCE</scope>
    <source>
        <strain evidence="2">P3</strain>
    </source>
</reference>
<protein>
    <submittedName>
        <fullName evidence="2">Hint domain-containing protein</fullName>
    </submittedName>
</protein>
<dbReference type="InterPro" id="IPR006141">
    <property type="entry name" value="Intein_N"/>
</dbReference>
<dbReference type="EMBL" id="JAUDJE010000004">
    <property type="protein sequence ID" value="MDM9558656.1"/>
    <property type="molecule type" value="Genomic_DNA"/>
</dbReference>
<dbReference type="Proteomes" id="UP001175604">
    <property type="component" value="Unassembled WGS sequence"/>
</dbReference>
<evidence type="ECO:0000259" key="1">
    <source>
        <dbReference type="Pfam" id="PF13403"/>
    </source>
</evidence>
<feature type="domain" description="Hedgehog/Intein (Hint)" evidence="1">
    <location>
        <begin position="220"/>
        <end position="356"/>
    </location>
</feature>
<comment type="caution">
    <text evidence="2">The sequence shown here is derived from an EMBL/GenBank/DDBJ whole genome shotgun (WGS) entry which is preliminary data.</text>
</comment>
<proteinExistence type="predicted"/>